<dbReference type="AlphaFoldDB" id="A0A5C7ALY7"/>
<accession>A0A5C7ALY7</accession>
<protein>
    <submittedName>
        <fullName evidence="2">Uncharacterized protein</fullName>
    </submittedName>
</protein>
<feature type="transmembrane region" description="Helical" evidence="1">
    <location>
        <begin position="305"/>
        <end position="326"/>
    </location>
</feature>
<dbReference type="Proteomes" id="UP000321935">
    <property type="component" value="Unassembled WGS sequence"/>
</dbReference>
<feature type="transmembrane region" description="Helical" evidence="1">
    <location>
        <begin position="61"/>
        <end position="80"/>
    </location>
</feature>
<evidence type="ECO:0000313" key="2">
    <source>
        <dbReference type="EMBL" id="TXE08769.1"/>
    </source>
</evidence>
<feature type="transmembrane region" description="Helical" evidence="1">
    <location>
        <begin position="221"/>
        <end position="237"/>
    </location>
</feature>
<gene>
    <name evidence="2" type="ORF">ESV85_14490</name>
</gene>
<evidence type="ECO:0000256" key="1">
    <source>
        <dbReference type="SAM" id="Phobius"/>
    </source>
</evidence>
<reference evidence="2 3" key="1">
    <citation type="submission" date="2019-08" db="EMBL/GenBank/DDBJ databases">
        <title>Genomes sequence of Algoriphagus aquimarinus ACAM450.</title>
        <authorList>
            <person name="Bowman J.P."/>
        </authorList>
    </citation>
    <scope>NUCLEOTIDE SEQUENCE [LARGE SCALE GENOMIC DNA]</scope>
    <source>
        <strain evidence="2 3">ACAM 450</strain>
    </source>
</reference>
<feature type="transmembrane region" description="Helical" evidence="1">
    <location>
        <begin position="356"/>
        <end position="373"/>
    </location>
</feature>
<feature type="transmembrane region" description="Helical" evidence="1">
    <location>
        <begin position="13"/>
        <end position="32"/>
    </location>
</feature>
<dbReference type="EMBL" id="VORW01000010">
    <property type="protein sequence ID" value="TXE08769.1"/>
    <property type="molecule type" value="Genomic_DNA"/>
</dbReference>
<keyword evidence="1" id="KW-1133">Transmembrane helix</keyword>
<feature type="transmembrane region" description="Helical" evidence="1">
    <location>
        <begin position="111"/>
        <end position="134"/>
    </location>
</feature>
<evidence type="ECO:0000313" key="3">
    <source>
        <dbReference type="Proteomes" id="UP000321935"/>
    </source>
</evidence>
<keyword evidence="1" id="KW-0472">Membrane</keyword>
<organism evidence="2 3">
    <name type="scientific">Algoriphagus aquimarinus</name>
    <dbReference type="NCBI Taxonomy" id="237018"/>
    <lineage>
        <taxon>Bacteria</taxon>
        <taxon>Pseudomonadati</taxon>
        <taxon>Bacteroidota</taxon>
        <taxon>Cytophagia</taxon>
        <taxon>Cytophagales</taxon>
        <taxon>Cyclobacteriaceae</taxon>
        <taxon>Algoriphagus</taxon>
    </lineage>
</organism>
<feature type="transmembrane region" description="Helical" evidence="1">
    <location>
        <begin position="87"/>
        <end position="105"/>
    </location>
</feature>
<feature type="transmembrane region" description="Helical" evidence="1">
    <location>
        <begin position="155"/>
        <end position="177"/>
    </location>
</feature>
<dbReference type="OrthoDB" id="819626at2"/>
<dbReference type="RefSeq" id="WP_146918763.1">
    <property type="nucleotide sequence ID" value="NZ_VORW01000010.1"/>
</dbReference>
<name>A0A5C7ALY7_9BACT</name>
<sequence length="386" mass="44417">MINSPLVIQSTRAIGKTSLILFVFLISCSKLISLPLDKAAMLGVIALLLFHQVFLSKTFSARLLFPIIGLASYFLLPYLLNLPDSSLIIFFPVLGLFFAGLAAEEEEFLDILYWGLFVHICVGILFVFSSYLIGLNSHVHPMYDKGLPFLHAAKGFTTTVQSYGTLLISWFLIYYWKKEKGETGKLESLAFWVAILGLILTFNRNTFVIFYLILFFKHRKIFILTVVFAALFYIYYFEFINKLVFNVNTLNSRADLLQAFRISFFEQSGWKEYLIGHGNNMVDDVIARTTMYRTGYIENGTSMLLYTYGFIGYLAYLVAVMIMSVMFFMRDKVFYAAMFFYIFIIAQQFTHEFYATTLYLMISVFLIILNSKTTSASKDRIFSPAE</sequence>
<feature type="transmembrane region" description="Helical" evidence="1">
    <location>
        <begin position="189"/>
        <end position="214"/>
    </location>
</feature>
<comment type="caution">
    <text evidence="2">The sequence shown here is derived from an EMBL/GenBank/DDBJ whole genome shotgun (WGS) entry which is preliminary data.</text>
</comment>
<proteinExistence type="predicted"/>
<feature type="transmembrane region" description="Helical" evidence="1">
    <location>
        <begin position="333"/>
        <end position="350"/>
    </location>
</feature>
<keyword evidence="1" id="KW-0812">Transmembrane</keyword>